<gene>
    <name evidence="1" type="ORF">NM688_g4171</name>
</gene>
<protein>
    <submittedName>
        <fullName evidence="1">Uncharacterized protein</fullName>
    </submittedName>
</protein>
<organism evidence="1 2">
    <name type="scientific">Phlebia brevispora</name>
    <dbReference type="NCBI Taxonomy" id="194682"/>
    <lineage>
        <taxon>Eukaryota</taxon>
        <taxon>Fungi</taxon>
        <taxon>Dikarya</taxon>
        <taxon>Basidiomycota</taxon>
        <taxon>Agaricomycotina</taxon>
        <taxon>Agaricomycetes</taxon>
        <taxon>Polyporales</taxon>
        <taxon>Meruliaceae</taxon>
        <taxon>Phlebia</taxon>
    </lineage>
</organism>
<proteinExistence type="predicted"/>
<reference evidence="1" key="1">
    <citation type="submission" date="2022-07" db="EMBL/GenBank/DDBJ databases">
        <title>Genome Sequence of Phlebia brevispora.</title>
        <authorList>
            <person name="Buettner E."/>
        </authorList>
    </citation>
    <scope>NUCLEOTIDE SEQUENCE</scope>
    <source>
        <strain evidence="1">MPL23</strain>
    </source>
</reference>
<evidence type="ECO:0000313" key="2">
    <source>
        <dbReference type="Proteomes" id="UP001148662"/>
    </source>
</evidence>
<evidence type="ECO:0000313" key="1">
    <source>
        <dbReference type="EMBL" id="KAJ3552401.1"/>
    </source>
</evidence>
<keyword evidence="2" id="KW-1185">Reference proteome</keyword>
<sequence>MRFFPLIALSAFFAVAAACTPGTYICGLRPVNEPGSAIYVCDASGQYELVADCGDVGCAEENGGAYCD</sequence>
<dbReference type="Proteomes" id="UP001148662">
    <property type="component" value="Unassembled WGS sequence"/>
</dbReference>
<accession>A0ACC1T435</accession>
<name>A0ACC1T435_9APHY</name>
<comment type="caution">
    <text evidence="1">The sequence shown here is derived from an EMBL/GenBank/DDBJ whole genome shotgun (WGS) entry which is preliminary data.</text>
</comment>
<dbReference type="EMBL" id="JANHOG010000665">
    <property type="protein sequence ID" value="KAJ3552401.1"/>
    <property type="molecule type" value="Genomic_DNA"/>
</dbReference>